<evidence type="ECO:0000313" key="2">
    <source>
        <dbReference type="EMBL" id="GFU60708.1"/>
    </source>
</evidence>
<dbReference type="Proteomes" id="UP000887013">
    <property type="component" value="Unassembled WGS sequence"/>
</dbReference>
<gene>
    <name evidence="2" type="ORF">NPIL_33801</name>
</gene>
<sequence>MEDESTDERKAQLKDLEEKIERHERVARSLKEALGSLRTVYVNSLHIETDNKDILRFIQDCHYCIESLMVKINGCINDIHDNLIETNKEVEEIRELLITASGRLFVETDVSEKFINDRFTSTVNRVIVLLSEIVQSEDKLTAMSQEISKLMKTTDLDIGNWDI</sequence>
<organism evidence="2 3">
    <name type="scientific">Nephila pilipes</name>
    <name type="common">Giant wood spider</name>
    <name type="synonym">Nephila maculata</name>
    <dbReference type="NCBI Taxonomy" id="299642"/>
    <lineage>
        <taxon>Eukaryota</taxon>
        <taxon>Metazoa</taxon>
        <taxon>Ecdysozoa</taxon>
        <taxon>Arthropoda</taxon>
        <taxon>Chelicerata</taxon>
        <taxon>Arachnida</taxon>
        <taxon>Araneae</taxon>
        <taxon>Araneomorphae</taxon>
        <taxon>Entelegynae</taxon>
        <taxon>Araneoidea</taxon>
        <taxon>Nephilidae</taxon>
        <taxon>Nephila</taxon>
    </lineage>
</organism>
<keyword evidence="3" id="KW-1185">Reference proteome</keyword>
<name>A0A8X6UN54_NEPPI</name>
<accession>A0A8X6UN54</accession>
<evidence type="ECO:0000313" key="3">
    <source>
        <dbReference type="Proteomes" id="UP000887013"/>
    </source>
</evidence>
<keyword evidence="1" id="KW-0175">Coiled coil</keyword>
<dbReference type="EMBL" id="BMAW01040703">
    <property type="protein sequence ID" value="GFU60708.1"/>
    <property type="molecule type" value="Genomic_DNA"/>
</dbReference>
<feature type="coiled-coil region" evidence="1">
    <location>
        <begin position="6"/>
        <end position="33"/>
    </location>
</feature>
<evidence type="ECO:0000256" key="1">
    <source>
        <dbReference type="SAM" id="Coils"/>
    </source>
</evidence>
<protein>
    <submittedName>
        <fullName evidence="2">Uncharacterized protein</fullName>
    </submittedName>
</protein>
<proteinExistence type="predicted"/>
<dbReference type="AlphaFoldDB" id="A0A8X6UN54"/>
<reference evidence="2" key="1">
    <citation type="submission" date="2020-08" db="EMBL/GenBank/DDBJ databases">
        <title>Multicomponent nature underlies the extraordinary mechanical properties of spider dragline silk.</title>
        <authorList>
            <person name="Kono N."/>
            <person name="Nakamura H."/>
            <person name="Mori M."/>
            <person name="Yoshida Y."/>
            <person name="Ohtoshi R."/>
            <person name="Malay A.D."/>
            <person name="Moran D.A.P."/>
            <person name="Tomita M."/>
            <person name="Numata K."/>
            <person name="Arakawa K."/>
        </authorList>
    </citation>
    <scope>NUCLEOTIDE SEQUENCE</scope>
</reference>
<comment type="caution">
    <text evidence="2">The sequence shown here is derived from an EMBL/GenBank/DDBJ whole genome shotgun (WGS) entry which is preliminary data.</text>
</comment>